<dbReference type="InterPro" id="IPR036237">
    <property type="entry name" value="Xyl_isomerase-like_sf"/>
</dbReference>
<dbReference type="GO" id="GO:0004519">
    <property type="term" value="F:endonuclease activity"/>
    <property type="evidence" value="ECO:0007669"/>
    <property type="project" value="UniProtKB-KW"/>
</dbReference>
<dbReference type="InterPro" id="IPR058711">
    <property type="entry name" value="SCO6045-like_C"/>
</dbReference>
<keyword evidence="2" id="KW-0255">Endonuclease</keyword>
<dbReference type="Proteomes" id="UP000093962">
    <property type="component" value="Unassembled WGS sequence"/>
</dbReference>
<dbReference type="EMBL" id="LZSF01000127">
    <property type="protein sequence ID" value="OBA87479.1"/>
    <property type="molecule type" value="Genomic_DNA"/>
</dbReference>
<dbReference type="AlphaFoldDB" id="A0A1A0MPR3"/>
<protein>
    <submittedName>
        <fullName evidence="2">Endonuclease</fullName>
    </submittedName>
</protein>
<dbReference type="Pfam" id="PF26136">
    <property type="entry name" value="SCO6045_C"/>
    <property type="match status" value="1"/>
</dbReference>
<name>A0A1A0MPR3_MYCMU</name>
<reference evidence="2 3" key="1">
    <citation type="submission" date="2016-06" db="EMBL/GenBank/DDBJ databases">
        <authorList>
            <person name="Kjaerup R.B."/>
            <person name="Dalgaard T.S."/>
            <person name="Juul-Madsen H.R."/>
        </authorList>
    </citation>
    <scope>NUCLEOTIDE SEQUENCE [LARGE SCALE GENOMIC DNA]</scope>
    <source>
        <strain evidence="2 3">1199456.5</strain>
    </source>
</reference>
<dbReference type="PANTHER" id="PTHR42194:SF1">
    <property type="entry name" value="UPF0276 PROTEIN HI_1600"/>
    <property type="match status" value="1"/>
</dbReference>
<evidence type="ECO:0000259" key="1">
    <source>
        <dbReference type="Pfam" id="PF26136"/>
    </source>
</evidence>
<accession>A0A1A0MPR3</accession>
<evidence type="ECO:0000313" key="2">
    <source>
        <dbReference type="EMBL" id="OBA87479.1"/>
    </source>
</evidence>
<keyword evidence="2" id="KW-0378">Hydrolase</keyword>
<comment type="caution">
    <text evidence="2">The sequence shown here is derived from an EMBL/GenBank/DDBJ whole genome shotgun (WGS) entry which is preliminary data.</text>
</comment>
<dbReference type="Pfam" id="PF05114">
    <property type="entry name" value="MbnB_TglH_ChrH"/>
    <property type="match status" value="1"/>
</dbReference>
<organism evidence="2 3">
    <name type="scientific">Mycolicibacterium mucogenicum</name>
    <name type="common">Mycobacterium mucogenicum</name>
    <dbReference type="NCBI Taxonomy" id="56689"/>
    <lineage>
        <taxon>Bacteria</taxon>
        <taxon>Bacillati</taxon>
        <taxon>Actinomycetota</taxon>
        <taxon>Actinomycetes</taxon>
        <taxon>Mycobacteriales</taxon>
        <taxon>Mycobacteriaceae</taxon>
        <taxon>Mycolicibacterium</taxon>
    </lineage>
</organism>
<keyword evidence="2" id="KW-0540">Nuclease</keyword>
<feature type="domain" description="SCO6045-like C-terminal" evidence="1">
    <location>
        <begin position="323"/>
        <end position="363"/>
    </location>
</feature>
<dbReference type="PANTHER" id="PTHR42194">
    <property type="entry name" value="UPF0276 PROTEIN HI_1600"/>
    <property type="match status" value="1"/>
</dbReference>
<sequence length="383" mass="41155">MWRRGLRRRWLWRLRRVRRMTAGALGPAVGIGWRPEIDLTIERLPGVEFMEVIAEGIRPGALPESLVAVRGRGIPVVPHGISLSLGGAERPESARLKHLGDCAVALGAPLVSEHIAFVRAGDREAGHLLPVPRSRAALDVVVANVRNAQDALPVPLALEHVASVVSWPDDEFTEAQFLREIIERTGAHLLLDVANLYTSAVNFGADPLAALDTLPLDRIAYVHVAGGALRDGVWHDTHTADVAEPILELLAELARRTEVPAVMLERDGAYPAPSVLSRELAAIRAAAGRVGDDAVRPWAAGLDRLPGRVAAEPSDITRRALATAEDSLLQALLGLSGPPPGFDEHRVAVAGAALAHKRAHTHTKMGLRAKLREKFAHKPTSGV</sequence>
<gene>
    <name evidence="2" type="ORF">A5642_19855</name>
</gene>
<dbReference type="NCBIfam" id="NF003818">
    <property type="entry name" value="PRK05409.1"/>
    <property type="match status" value="1"/>
</dbReference>
<dbReference type="InterPro" id="IPR007801">
    <property type="entry name" value="MbnB/TglH/ChrH"/>
</dbReference>
<dbReference type="SUPFAM" id="SSF51658">
    <property type="entry name" value="Xylose isomerase-like"/>
    <property type="match status" value="1"/>
</dbReference>
<evidence type="ECO:0000313" key="3">
    <source>
        <dbReference type="Proteomes" id="UP000093962"/>
    </source>
</evidence>
<proteinExistence type="predicted"/>
<dbReference type="Gene3D" id="3.20.20.150">
    <property type="entry name" value="Divalent-metal-dependent TIM barrel enzymes"/>
    <property type="match status" value="1"/>
</dbReference>